<dbReference type="OrthoDB" id="9800597at2"/>
<keyword evidence="3" id="KW-1185">Reference proteome</keyword>
<evidence type="ECO:0000256" key="1">
    <source>
        <dbReference type="SAM" id="MobiDB-lite"/>
    </source>
</evidence>
<gene>
    <name evidence="2" type="ORF">E0L93_04165</name>
</gene>
<proteinExistence type="predicted"/>
<dbReference type="AlphaFoldDB" id="A0A4R1BQY8"/>
<evidence type="ECO:0000313" key="2">
    <source>
        <dbReference type="EMBL" id="TCJ19707.1"/>
    </source>
</evidence>
<protein>
    <submittedName>
        <fullName evidence="2">(2Fe-2S) ferredoxin domain-containing protein</fullName>
    </submittedName>
</protein>
<accession>A0A4R1BQY8</accession>
<dbReference type="Proteomes" id="UP000295244">
    <property type="component" value="Unassembled WGS sequence"/>
</dbReference>
<sequence>MRRRELISWLERFAGQLRSGTLLVDGRPVRAPEELRARIKSKAKKRRRKLSLKLEWEEAGGVQKPLAPREAPAEPAPPQNGVKAGGYRAHVLVCCGGDCRKRGSKELKKLFKREFRSRGMRRVRVNEVDCLGLCKRGPNAVIYPDGSWHTGVGPGQVPGIVARHVSRGETGP</sequence>
<dbReference type="EMBL" id="SKBU01000007">
    <property type="protein sequence ID" value="TCJ19707.1"/>
    <property type="molecule type" value="Genomic_DNA"/>
</dbReference>
<evidence type="ECO:0000313" key="3">
    <source>
        <dbReference type="Proteomes" id="UP000295244"/>
    </source>
</evidence>
<name>A0A4R1BQY8_9ACTN</name>
<organism evidence="2 3">
    <name type="scientific">Rubrobacter taiwanensis</name>
    <dbReference type="NCBI Taxonomy" id="185139"/>
    <lineage>
        <taxon>Bacteria</taxon>
        <taxon>Bacillati</taxon>
        <taxon>Actinomycetota</taxon>
        <taxon>Rubrobacteria</taxon>
        <taxon>Rubrobacterales</taxon>
        <taxon>Rubrobacteraceae</taxon>
        <taxon>Rubrobacter</taxon>
    </lineage>
</organism>
<feature type="region of interest" description="Disordered" evidence="1">
    <location>
        <begin position="63"/>
        <end position="83"/>
    </location>
</feature>
<dbReference type="RefSeq" id="WP_132688902.1">
    <property type="nucleotide sequence ID" value="NZ_SKBU01000007.1"/>
</dbReference>
<dbReference type="SUPFAM" id="SSF52833">
    <property type="entry name" value="Thioredoxin-like"/>
    <property type="match status" value="1"/>
</dbReference>
<dbReference type="Gene3D" id="3.40.30.10">
    <property type="entry name" value="Glutaredoxin"/>
    <property type="match status" value="1"/>
</dbReference>
<reference evidence="2 3" key="1">
    <citation type="submission" date="2019-03" db="EMBL/GenBank/DDBJ databases">
        <title>Whole genome sequence of a novel Rubrobacter taiwanensis strain, isolated from Yellowstone National Park.</title>
        <authorList>
            <person name="Freed S."/>
            <person name="Ramaley R.F."/>
            <person name="Kyndt J.A."/>
        </authorList>
    </citation>
    <scope>NUCLEOTIDE SEQUENCE [LARGE SCALE GENOMIC DNA]</scope>
    <source>
        <strain evidence="2 3">Yellowstone</strain>
    </source>
</reference>
<dbReference type="InterPro" id="IPR036249">
    <property type="entry name" value="Thioredoxin-like_sf"/>
</dbReference>
<dbReference type="CDD" id="cd02980">
    <property type="entry name" value="TRX_Fd_family"/>
    <property type="match status" value="1"/>
</dbReference>
<comment type="caution">
    <text evidence="2">The sequence shown here is derived from an EMBL/GenBank/DDBJ whole genome shotgun (WGS) entry which is preliminary data.</text>
</comment>